<accession>A0ABT4UGL2</accession>
<keyword evidence="1" id="KW-0732">Signal</keyword>
<protein>
    <recommendedName>
        <fullName evidence="4">Auto-transporter adhesin head GIN domain-containing protein</fullName>
    </recommendedName>
</protein>
<keyword evidence="3" id="KW-1185">Reference proteome</keyword>
<dbReference type="Proteomes" id="UP001210231">
    <property type="component" value="Unassembled WGS sequence"/>
</dbReference>
<organism evidence="2 3">
    <name type="scientific">Polluticaenibacter yanchengensis</name>
    <dbReference type="NCBI Taxonomy" id="3014562"/>
    <lineage>
        <taxon>Bacteria</taxon>
        <taxon>Pseudomonadati</taxon>
        <taxon>Bacteroidota</taxon>
        <taxon>Chitinophagia</taxon>
        <taxon>Chitinophagales</taxon>
        <taxon>Chitinophagaceae</taxon>
        <taxon>Polluticaenibacter</taxon>
    </lineage>
</organism>
<gene>
    <name evidence="2" type="ORF">O3P16_04145</name>
</gene>
<dbReference type="EMBL" id="JAQGEF010000003">
    <property type="protein sequence ID" value="MDA3613983.1"/>
    <property type="molecule type" value="Genomic_DNA"/>
</dbReference>
<name>A0ABT4UGL2_9BACT</name>
<evidence type="ECO:0000256" key="1">
    <source>
        <dbReference type="SAM" id="SignalP"/>
    </source>
</evidence>
<dbReference type="RefSeq" id="WP_407030313.1">
    <property type="nucleotide sequence ID" value="NZ_JAQGEF010000003.1"/>
</dbReference>
<feature type="chain" id="PRO_5045997035" description="Auto-transporter adhesin head GIN domain-containing protein" evidence="1">
    <location>
        <begin position="19"/>
        <end position="104"/>
    </location>
</feature>
<proteinExistence type="predicted"/>
<comment type="caution">
    <text evidence="2">The sequence shown here is derived from an EMBL/GenBank/DDBJ whole genome shotgun (WGS) entry which is preliminary data.</text>
</comment>
<evidence type="ECO:0008006" key="4">
    <source>
        <dbReference type="Google" id="ProtNLM"/>
    </source>
</evidence>
<evidence type="ECO:0000313" key="2">
    <source>
        <dbReference type="EMBL" id="MDA3613983.1"/>
    </source>
</evidence>
<sequence>MKKLFFITASFFTTQVMAQELKIATNTSGKEIKMVSYNKTPASNNIAFFINGVLTSQVSLTEMDPKNIERIEVKKNTICIDNKEFEGQIYIYTKDFIPTVIVKH</sequence>
<feature type="signal peptide" evidence="1">
    <location>
        <begin position="1"/>
        <end position="18"/>
    </location>
</feature>
<reference evidence="2 3" key="1">
    <citation type="submission" date="2022-12" db="EMBL/GenBank/DDBJ databases">
        <title>Chitinophagaceae gen. sp. nov., a new member of the family Chitinophagaceae, isolated from soil in a chemical factory.</title>
        <authorList>
            <person name="Ke Z."/>
        </authorList>
    </citation>
    <scope>NUCLEOTIDE SEQUENCE [LARGE SCALE GENOMIC DNA]</scope>
    <source>
        <strain evidence="2 3">LY-5</strain>
    </source>
</reference>
<evidence type="ECO:0000313" key="3">
    <source>
        <dbReference type="Proteomes" id="UP001210231"/>
    </source>
</evidence>